<dbReference type="OrthoDB" id="5512at2759"/>
<keyword evidence="3 6" id="KW-0472">Membrane</keyword>
<dbReference type="Proteomes" id="UP000307169">
    <property type="component" value="Unassembled WGS sequence"/>
</dbReference>
<feature type="region of interest" description="Disordered" evidence="7">
    <location>
        <begin position="1"/>
        <end position="48"/>
    </location>
</feature>
<dbReference type="GO" id="GO:0030132">
    <property type="term" value="C:clathrin coat of coated pit"/>
    <property type="evidence" value="ECO:0007669"/>
    <property type="project" value="InterPro"/>
</dbReference>
<dbReference type="InterPro" id="IPR000996">
    <property type="entry name" value="Clathrin_L-chain"/>
</dbReference>
<evidence type="ECO:0000256" key="1">
    <source>
        <dbReference type="ARBA" id="ARBA00004180"/>
    </source>
</evidence>
<evidence type="ECO:0000256" key="5">
    <source>
        <dbReference type="ARBA" id="ARBA00023329"/>
    </source>
</evidence>
<dbReference type="AlphaFoldDB" id="A0A4T0N0H1"/>
<evidence type="ECO:0000256" key="4">
    <source>
        <dbReference type="ARBA" id="ARBA00023176"/>
    </source>
</evidence>
<dbReference type="EMBL" id="SPRX01000033">
    <property type="protein sequence ID" value="TIC64484.1"/>
    <property type="molecule type" value="Genomic_DNA"/>
</dbReference>
<reference evidence="11 12" key="1">
    <citation type="submission" date="2019-03" db="EMBL/GenBank/DDBJ databases">
        <title>Sequencing 25 genomes of Wallemia mellicola.</title>
        <authorList>
            <person name="Gostincar C."/>
        </authorList>
    </citation>
    <scope>NUCLEOTIDE SEQUENCE [LARGE SCALE GENOMIC DNA]</scope>
    <source>
        <strain evidence="8 12">EXF-1262</strain>
        <strain evidence="10 11">EXF-1277</strain>
        <strain evidence="9 13">EXF-757</strain>
    </source>
</reference>
<dbReference type="PANTHER" id="PTHR10639">
    <property type="entry name" value="CLATHRIN LIGHT CHAIN"/>
    <property type="match status" value="1"/>
</dbReference>
<accession>A0A4T0N0H1</accession>
<comment type="similarity">
    <text evidence="2 6">Belongs to the clathrin light chain family.</text>
</comment>
<evidence type="ECO:0000256" key="3">
    <source>
        <dbReference type="ARBA" id="ARBA00023136"/>
    </source>
</evidence>
<evidence type="ECO:0000313" key="8">
    <source>
        <dbReference type="EMBL" id="TIB99445.1"/>
    </source>
</evidence>
<gene>
    <name evidence="9" type="ORF">E3Q01_02703</name>
    <name evidence="10" type="ORF">E3Q03_00999</name>
    <name evidence="8" type="ORF">E3Q17_02590</name>
</gene>
<dbReference type="GO" id="GO:0030130">
    <property type="term" value="C:clathrin coat of trans-Golgi network vesicle"/>
    <property type="evidence" value="ECO:0007669"/>
    <property type="project" value="InterPro"/>
</dbReference>
<dbReference type="GO" id="GO:0006886">
    <property type="term" value="P:intracellular protein transport"/>
    <property type="evidence" value="ECO:0007669"/>
    <property type="project" value="InterPro"/>
</dbReference>
<dbReference type="Pfam" id="PF01086">
    <property type="entry name" value="Clathrin_lg_ch"/>
    <property type="match status" value="1"/>
</dbReference>
<proteinExistence type="inferred from homology"/>
<comment type="function">
    <text evidence="6">Clathrin is the major protein of the polyhedral coat of coated pits and vesicles.</text>
</comment>
<organism evidence="8 12">
    <name type="scientific">Wallemia mellicola</name>
    <dbReference type="NCBI Taxonomy" id="1708541"/>
    <lineage>
        <taxon>Eukaryota</taxon>
        <taxon>Fungi</taxon>
        <taxon>Dikarya</taxon>
        <taxon>Basidiomycota</taxon>
        <taxon>Wallemiomycotina</taxon>
        <taxon>Wallemiomycetes</taxon>
        <taxon>Wallemiales</taxon>
        <taxon>Wallemiaceae</taxon>
        <taxon>Wallemia</taxon>
    </lineage>
</organism>
<evidence type="ECO:0000256" key="6">
    <source>
        <dbReference type="RuleBase" id="RU363137"/>
    </source>
</evidence>
<dbReference type="PANTHER" id="PTHR10639:SF7">
    <property type="entry name" value="CLATHRIN LIGHT CHAIN"/>
    <property type="match status" value="1"/>
</dbReference>
<evidence type="ECO:0000313" key="13">
    <source>
        <dbReference type="Proteomes" id="UP000310708"/>
    </source>
</evidence>
<comment type="subcellular location">
    <subcellularLocation>
        <location evidence="1 6">Cytoplasmic vesicle membrane</location>
        <topology evidence="1 6">Peripheral membrane protein</topology>
        <orientation evidence="1 6">Cytoplasmic side</orientation>
    </subcellularLocation>
    <subcellularLocation>
        <location evidence="6">Membrane</location>
        <location evidence="6">Coated pit</location>
        <topology evidence="6">Peripheral membrane protein</topology>
        <orientation evidence="6">Cytoplasmic side</orientation>
    </subcellularLocation>
    <text evidence="6">Cytoplasmic face of coated pits and vesicles.</text>
</comment>
<protein>
    <recommendedName>
        <fullName evidence="6">Clathrin light chain</fullName>
    </recommendedName>
</protein>
<comment type="caution">
    <text evidence="8">The sequence shown here is derived from an EMBL/GenBank/DDBJ whole genome shotgun (WGS) entry which is preliminary data.</text>
</comment>
<feature type="region of interest" description="Disordered" evidence="7">
    <location>
        <begin position="107"/>
        <end position="126"/>
    </location>
</feature>
<evidence type="ECO:0000256" key="7">
    <source>
        <dbReference type="SAM" id="MobiDB-lite"/>
    </source>
</evidence>
<keyword evidence="5 6" id="KW-0968">Cytoplasmic vesicle</keyword>
<dbReference type="Proteomes" id="UP000310708">
    <property type="component" value="Unassembled WGS sequence"/>
</dbReference>
<dbReference type="GO" id="GO:0032050">
    <property type="term" value="F:clathrin heavy chain binding"/>
    <property type="evidence" value="ECO:0007669"/>
    <property type="project" value="TreeGrafter"/>
</dbReference>
<evidence type="ECO:0000313" key="9">
    <source>
        <dbReference type="EMBL" id="TIC64484.1"/>
    </source>
</evidence>
<sequence length="239" mass="26475">MSADLLGDETDNRLDPEVAASAFPDIEGVDGADEKFPEIPATGEASASPVVAAPLEDTPKDDIQQFESSFPALEEPEVSTGPEISTPSFVQSDFIQQTPSNQGIAAPLFSARTSTDPEPEPVREWREKRAKEIAERDTEAEKEKDEIKLKAERAIDSFYKDYNERKEKNIAKNKEDEQEFLNKRTDALASGTTWERICDLLDIDNVGNKQLARKDLGRFKEVLTGLRKQGERAPGAGGY</sequence>
<dbReference type="GO" id="GO:0005198">
    <property type="term" value="F:structural molecule activity"/>
    <property type="evidence" value="ECO:0007669"/>
    <property type="project" value="InterPro"/>
</dbReference>
<dbReference type="EMBL" id="SPRH01000030">
    <property type="protein sequence ID" value="TIB99445.1"/>
    <property type="molecule type" value="Genomic_DNA"/>
</dbReference>
<evidence type="ECO:0000313" key="10">
    <source>
        <dbReference type="EMBL" id="TIC70480.1"/>
    </source>
</evidence>
<keyword evidence="4 6" id="KW-0168">Coated pit</keyword>
<dbReference type="Proteomes" id="UP000305362">
    <property type="component" value="Unassembled WGS sequence"/>
</dbReference>
<evidence type="ECO:0000313" key="11">
    <source>
        <dbReference type="Proteomes" id="UP000305362"/>
    </source>
</evidence>
<dbReference type="EMBL" id="SPRV01000007">
    <property type="protein sequence ID" value="TIC70480.1"/>
    <property type="molecule type" value="Genomic_DNA"/>
</dbReference>
<dbReference type="GO" id="GO:0072583">
    <property type="term" value="P:clathrin-dependent endocytosis"/>
    <property type="evidence" value="ECO:0007669"/>
    <property type="project" value="TreeGrafter"/>
</dbReference>
<evidence type="ECO:0000256" key="2">
    <source>
        <dbReference type="ARBA" id="ARBA00005263"/>
    </source>
</evidence>
<evidence type="ECO:0000313" key="12">
    <source>
        <dbReference type="Proteomes" id="UP000307169"/>
    </source>
</evidence>
<name>A0A4T0N0H1_9BASI</name>